<dbReference type="EMBL" id="HACG01040653">
    <property type="protein sequence ID" value="CEK87518.1"/>
    <property type="molecule type" value="Transcribed_RNA"/>
</dbReference>
<protein>
    <submittedName>
        <fullName evidence="3">Uncharacterized protein</fullName>
    </submittedName>
</protein>
<gene>
    <name evidence="3" type="primary">ORF159707</name>
    <name evidence="1" type="synonym">ORF159688</name>
    <name evidence="2" type="synonym">ORF159703</name>
    <name evidence="4" type="synonym">ORF159714</name>
</gene>
<dbReference type="EMBL" id="HACG01040652">
    <property type="protein sequence ID" value="CEK87517.1"/>
    <property type="molecule type" value="Transcribed_RNA"/>
</dbReference>
<dbReference type="EMBL" id="HACG01040649">
    <property type="protein sequence ID" value="CEK87514.1"/>
    <property type="molecule type" value="Transcribed_RNA"/>
</dbReference>
<evidence type="ECO:0000313" key="2">
    <source>
        <dbReference type="EMBL" id="CEK87516.1"/>
    </source>
</evidence>
<evidence type="ECO:0000313" key="1">
    <source>
        <dbReference type="EMBL" id="CEK87514.1"/>
    </source>
</evidence>
<evidence type="ECO:0000313" key="4">
    <source>
        <dbReference type="EMBL" id="CEK87518.1"/>
    </source>
</evidence>
<dbReference type="AlphaFoldDB" id="A0A0B7B3T0"/>
<dbReference type="EMBL" id="HACG01040651">
    <property type="protein sequence ID" value="CEK87516.1"/>
    <property type="molecule type" value="Transcribed_RNA"/>
</dbReference>
<accession>A0A0B7B3T0</accession>
<organism evidence="3">
    <name type="scientific">Arion vulgaris</name>
    <dbReference type="NCBI Taxonomy" id="1028688"/>
    <lineage>
        <taxon>Eukaryota</taxon>
        <taxon>Metazoa</taxon>
        <taxon>Spiralia</taxon>
        <taxon>Lophotrochozoa</taxon>
        <taxon>Mollusca</taxon>
        <taxon>Gastropoda</taxon>
        <taxon>Heterobranchia</taxon>
        <taxon>Euthyneura</taxon>
        <taxon>Panpulmonata</taxon>
        <taxon>Eupulmonata</taxon>
        <taxon>Stylommatophora</taxon>
        <taxon>Helicina</taxon>
        <taxon>Arionoidea</taxon>
        <taxon>Arionidae</taxon>
        <taxon>Arion</taxon>
    </lineage>
</organism>
<sequence length="57" mass="6282">MMTACCVGWITKTLQGDKTNHAGTGEQLPILDKLEGKTSYTGNTHDFLVFTTNYLTD</sequence>
<reference evidence="3" key="1">
    <citation type="submission" date="2014-12" db="EMBL/GenBank/DDBJ databases">
        <title>Insight into the proteome of Arion vulgaris.</title>
        <authorList>
            <person name="Aradska J."/>
            <person name="Bulat T."/>
            <person name="Smidak R."/>
            <person name="Sarate P."/>
            <person name="Gangsoo J."/>
            <person name="Sialana F."/>
            <person name="Bilban M."/>
            <person name="Lubec G."/>
        </authorList>
    </citation>
    <scope>NUCLEOTIDE SEQUENCE</scope>
    <source>
        <tissue evidence="3">Skin</tissue>
    </source>
</reference>
<proteinExistence type="predicted"/>
<name>A0A0B7B3T0_9EUPU</name>
<evidence type="ECO:0000313" key="3">
    <source>
        <dbReference type="EMBL" id="CEK87517.1"/>
    </source>
</evidence>